<proteinExistence type="predicted"/>
<dbReference type="OrthoDB" id="6159279at2759"/>
<name>A0A8W8KL32_MAGGI</name>
<evidence type="ECO:0000256" key="1">
    <source>
        <dbReference type="SAM" id="SignalP"/>
    </source>
</evidence>
<reference evidence="2" key="1">
    <citation type="submission" date="2022-08" db="UniProtKB">
        <authorList>
            <consortium name="EnsemblMetazoa"/>
        </authorList>
    </citation>
    <scope>IDENTIFICATION</scope>
    <source>
        <strain evidence="2">05x7-T-G4-1.051#20</strain>
    </source>
</reference>
<evidence type="ECO:0000313" key="3">
    <source>
        <dbReference type="Proteomes" id="UP000005408"/>
    </source>
</evidence>
<feature type="chain" id="PRO_5036505848" evidence="1">
    <location>
        <begin position="21"/>
        <end position="400"/>
    </location>
</feature>
<accession>A0A8W8KL32</accession>
<keyword evidence="3" id="KW-1185">Reference proteome</keyword>
<dbReference type="Proteomes" id="UP000005408">
    <property type="component" value="Unassembled WGS sequence"/>
</dbReference>
<evidence type="ECO:0000313" key="2">
    <source>
        <dbReference type="EnsemblMetazoa" id="G24363.1:cds"/>
    </source>
</evidence>
<dbReference type="AlphaFoldDB" id="A0A8W8KL32"/>
<feature type="signal peptide" evidence="1">
    <location>
        <begin position="1"/>
        <end position="20"/>
    </location>
</feature>
<protein>
    <submittedName>
        <fullName evidence="2">Uncharacterized protein</fullName>
    </submittedName>
</protein>
<organism evidence="2 3">
    <name type="scientific">Magallana gigas</name>
    <name type="common">Pacific oyster</name>
    <name type="synonym">Crassostrea gigas</name>
    <dbReference type="NCBI Taxonomy" id="29159"/>
    <lineage>
        <taxon>Eukaryota</taxon>
        <taxon>Metazoa</taxon>
        <taxon>Spiralia</taxon>
        <taxon>Lophotrochozoa</taxon>
        <taxon>Mollusca</taxon>
        <taxon>Bivalvia</taxon>
        <taxon>Autobranchia</taxon>
        <taxon>Pteriomorphia</taxon>
        <taxon>Ostreida</taxon>
        <taxon>Ostreoidea</taxon>
        <taxon>Ostreidae</taxon>
        <taxon>Magallana</taxon>
    </lineage>
</organism>
<sequence>MNSSLLLGIFAVCLIDLASAQCDLQAVMGCLSDFQQLSKSGSTDMAAMCLSFQKAVTCLAPLKENCNSDENFQSSMTSFNSVESMCAGGGECTGRLQNCYMDAGIDTTGGINPNITCEDAKTIQTCVKGLSTVCEGNYVFSQTMTSFQDVVSNCIGGDQCTVGLRKCYVDAGIDTTEGSNSDLTCEDATNIQKCLMSLGTVCKGNFGYDASMTSVQRVVTNCTAMCNYIKECNMDYTFPNGIPSKPDYESGCRAIECVESKYKRCFTDKAMESSIKKMKAFCMDANLKNGLETYKDCLATSTINEDCKGHLAPKIEIGGNETEAEECMRIEEYAMCAKNGVTSCDEEGFQAYAEDTARKVIKLKASREGGIECTTSAGVQAFSSYVLILAAALLMFTKAF</sequence>
<keyword evidence="1" id="KW-0732">Signal</keyword>
<dbReference type="EnsemblMetazoa" id="G24363.1">
    <property type="protein sequence ID" value="G24363.1:cds"/>
    <property type="gene ID" value="G24363"/>
</dbReference>